<organism evidence="2 3">
    <name type="scientific">Ensete ventricosum</name>
    <name type="common">Abyssinian banana</name>
    <name type="synonym">Musa ensete</name>
    <dbReference type="NCBI Taxonomy" id="4639"/>
    <lineage>
        <taxon>Eukaryota</taxon>
        <taxon>Viridiplantae</taxon>
        <taxon>Streptophyta</taxon>
        <taxon>Embryophyta</taxon>
        <taxon>Tracheophyta</taxon>
        <taxon>Spermatophyta</taxon>
        <taxon>Magnoliopsida</taxon>
        <taxon>Liliopsida</taxon>
        <taxon>Zingiberales</taxon>
        <taxon>Musaceae</taxon>
        <taxon>Ensete</taxon>
    </lineage>
</organism>
<sequence length="188" mass="21407">MGMIFPGMILGGCAKHFKKQGIARPFCNQPSRGLLPFRPFSLRKGHPNPHPASSARRGLRVRAPSLPPRRSPPFRRLLCSSSSGSAANRSWSSTFFINDLVLLSCDGLRAVLLHDDRPEIDSWVLCLAHFHVASLFYHLSGSYVEYEYTMDFDLGVQIEEACRRLEQFICLSAYRKHYTTYYKLHICV</sequence>
<evidence type="ECO:0000313" key="2">
    <source>
        <dbReference type="EMBL" id="KAJ8510665.1"/>
    </source>
</evidence>
<comment type="caution">
    <text evidence="2">The sequence shown here is derived from an EMBL/GenBank/DDBJ whole genome shotgun (WGS) entry which is preliminary data.</text>
</comment>
<evidence type="ECO:0000313" key="3">
    <source>
        <dbReference type="Proteomes" id="UP001222027"/>
    </source>
</evidence>
<dbReference type="Proteomes" id="UP001222027">
    <property type="component" value="Unassembled WGS sequence"/>
</dbReference>
<evidence type="ECO:0000256" key="1">
    <source>
        <dbReference type="SAM" id="MobiDB-lite"/>
    </source>
</evidence>
<name>A0AAV8QCT3_ENSVE</name>
<reference evidence="2 3" key="1">
    <citation type="submission" date="2022-12" db="EMBL/GenBank/DDBJ databases">
        <title>Chromosome-scale assembly of the Ensete ventricosum genome.</title>
        <authorList>
            <person name="Dussert Y."/>
            <person name="Stocks J."/>
            <person name="Wendawek A."/>
            <person name="Woldeyes F."/>
            <person name="Nichols R.A."/>
            <person name="Borrell J.S."/>
        </authorList>
    </citation>
    <scope>NUCLEOTIDE SEQUENCE [LARGE SCALE GENOMIC DNA]</scope>
    <source>
        <strain evidence="3">cv. Maze</strain>
        <tissue evidence="2">Seeds</tissue>
    </source>
</reference>
<gene>
    <name evidence="2" type="ORF">OPV22_001099</name>
</gene>
<dbReference type="AlphaFoldDB" id="A0AAV8QCT3"/>
<dbReference type="EMBL" id="JAQQAF010000001">
    <property type="protein sequence ID" value="KAJ8510665.1"/>
    <property type="molecule type" value="Genomic_DNA"/>
</dbReference>
<accession>A0AAV8QCT3</accession>
<proteinExistence type="predicted"/>
<feature type="region of interest" description="Disordered" evidence="1">
    <location>
        <begin position="41"/>
        <end position="74"/>
    </location>
</feature>
<keyword evidence="3" id="KW-1185">Reference proteome</keyword>
<protein>
    <submittedName>
        <fullName evidence="2">Uncharacterized protein</fullName>
    </submittedName>
</protein>